<reference evidence="3" key="2">
    <citation type="journal article" date="2007" name="Science">
        <title>Draft genome sequence of the sexually transmitted pathogen Trichomonas vaginalis.</title>
        <authorList>
            <person name="Carlton J.M."/>
            <person name="Hirt R.P."/>
            <person name="Silva J.C."/>
            <person name="Delcher A.L."/>
            <person name="Schatz M."/>
            <person name="Zhao Q."/>
            <person name="Wortman J.R."/>
            <person name="Bidwell S.L."/>
            <person name="Alsmark U.C.M."/>
            <person name="Besteiro S."/>
            <person name="Sicheritz-Ponten T."/>
            <person name="Noel C.J."/>
            <person name="Dacks J.B."/>
            <person name="Foster P.G."/>
            <person name="Simillion C."/>
            <person name="Van de Peer Y."/>
            <person name="Miranda-Saavedra D."/>
            <person name="Barton G.J."/>
            <person name="Westrop G.D."/>
            <person name="Mueller S."/>
            <person name="Dessi D."/>
            <person name="Fiori P.L."/>
            <person name="Ren Q."/>
            <person name="Paulsen I."/>
            <person name="Zhang H."/>
            <person name="Bastida-Corcuera F.D."/>
            <person name="Simoes-Barbosa A."/>
            <person name="Brown M.T."/>
            <person name="Hayes R.D."/>
            <person name="Mukherjee M."/>
            <person name="Okumura C.Y."/>
            <person name="Schneider R."/>
            <person name="Smith A.J."/>
            <person name="Vanacova S."/>
            <person name="Villalvazo M."/>
            <person name="Haas B.J."/>
            <person name="Pertea M."/>
            <person name="Feldblyum T.V."/>
            <person name="Utterback T.R."/>
            <person name="Shu C.L."/>
            <person name="Osoegawa K."/>
            <person name="de Jong P.J."/>
            <person name="Hrdy I."/>
            <person name="Horvathova L."/>
            <person name="Zubacova Z."/>
            <person name="Dolezal P."/>
            <person name="Malik S.B."/>
            <person name="Logsdon J.M. Jr."/>
            <person name="Henze K."/>
            <person name="Gupta A."/>
            <person name="Wang C.C."/>
            <person name="Dunne R.L."/>
            <person name="Upcroft J.A."/>
            <person name="Upcroft P."/>
            <person name="White O."/>
            <person name="Salzberg S.L."/>
            <person name="Tang P."/>
            <person name="Chiu C.-H."/>
            <person name="Lee Y.-S."/>
            <person name="Embley T.M."/>
            <person name="Coombs G.H."/>
            <person name="Mottram J.C."/>
            <person name="Tachezy J."/>
            <person name="Fraser-Liggett C.M."/>
            <person name="Johnson P.J."/>
        </authorList>
    </citation>
    <scope>NUCLEOTIDE SEQUENCE [LARGE SCALE GENOMIC DNA]</scope>
    <source>
        <strain evidence="3">G3</strain>
    </source>
</reference>
<evidence type="ECO:0000313" key="3">
    <source>
        <dbReference type="EMBL" id="EAY15681.1"/>
    </source>
</evidence>
<evidence type="ECO:0000313" key="4">
    <source>
        <dbReference type="Proteomes" id="UP000001542"/>
    </source>
</evidence>
<dbReference type="InterPro" id="IPR006186">
    <property type="entry name" value="Ser/Thr-sp_prot-phosphatase"/>
</dbReference>
<gene>
    <name evidence="3" type="ORF">TVAG_405950</name>
</gene>
<dbReference type="InterPro" id="IPR029052">
    <property type="entry name" value="Metallo-depent_PP-like"/>
</dbReference>
<evidence type="ECO:0000259" key="2">
    <source>
        <dbReference type="PROSITE" id="PS00125"/>
    </source>
</evidence>
<reference evidence="3" key="1">
    <citation type="submission" date="2006-10" db="EMBL/GenBank/DDBJ databases">
        <authorList>
            <person name="Amadeo P."/>
            <person name="Zhao Q."/>
            <person name="Wortman J."/>
            <person name="Fraser-Liggett C."/>
            <person name="Carlton J."/>
        </authorList>
    </citation>
    <scope>NUCLEOTIDE SEQUENCE</scope>
    <source>
        <strain evidence="3">G3</strain>
    </source>
</reference>
<dbReference type="InterPro" id="IPR004843">
    <property type="entry name" value="Calcineurin-like_PHP"/>
</dbReference>
<evidence type="ECO:0000256" key="1">
    <source>
        <dbReference type="RuleBase" id="RU004273"/>
    </source>
</evidence>
<dbReference type="PANTHER" id="PTHR11668:SF494">
    <property type="entry name" value="PROTEIN PHOSPHATASE, PUTATIVE-RELATED"/>
    <property type="match status" value="1"/>
</dbReference>
<dbReference type="SMR" id="A2DV85"/>
<dbReference type="PRINTS" id="PR00114">
    <property type="entry name" value="STPHPHTASE"/>
</dbReference>
<dbReference type="EC" id="3.1.3.16" evidence="1"/>
<dbReference type="PROSITE" id="PS00125">
    <property type="entry name" value="SER_THR_PHOSPHATASE"/>
    <property type="match status" value="1"/>
</dbReference>
<organism evidence="3 4">
    <name type="scientific">Trichomonas vaginalis (strain ATCC PRA-98 / G3)</name>
    <dbReference type="NCBI Taxonomy" id="412133"/>
    <lineage>
        <taxon>Eukaryota</taxon>
        <taxon>Metamonada</taxon>
        <taxon>Parabasalia</taxon>
        <taxon>Trichomonadida</taxon>
        <taxon>Trichomonadidae</taxon>
        <taxon>Trichomonas</taxon>
    </lineage>
</organism>
<keyword evidence="4" id="KW-1185">Reference proteome</keyword>
<proteinExistence type="inferred from homology"/>
<dbReference type="Proteomes" id="UP000001542">
    <property type="component" value="Unassembled WGS sequence"/>
</dbReference>
<dbReference type="RefSeq" id="XP_001327904.1">
    <property type="nucleotide sequence ID" value="XM_001327869.1"/>
</dbReference>
<dbReference type="GO" id="GO:0005634">
    <property type="term" value="C:nucleus"/>
    <property type="evidence" value="ECO:0000318"/>
    <property type="project" value="GO_Central"/>
</dbReference>
<dbReference type="Pfam" id="PF00149">
    <property type="entry name" value="Metallophos"/>
    <property type="match status" value="1"/>
</dbReference>
<dbReference type="CDD" id="cd00144">
    <property type="entry name" value="MPP_PPP_family"/>
    <property type="match status" value="1"/>
</dbReference>
<dbReference type="VEuPathDB" id="TrichDB:TVAGG3_0631160"/>
<feature type="domain" description="Serine/threonine specific protein phosphatases" evidence="2">
    <location>
        <begin position="125"/>
        <end position="130"/>
    </location>
</feature>
<dbReference type="PANTHER" id="PTHR11668">
    <property type="entry name" value="SERINE/THREONINE PROTEIN PHOSPHATASE"/>
    <property type="match status" value="1"/>
</dbReference>
<dbReference type="GO" id="GO:0005737">
    <property type="term" value="C:cytoplasm"/>
    <property type="evidence" value="ECO:0000318"/>
    <property type="project" value="GO_Central"/>
</dbReference>
<dbReference type="STRING" id="5722.A2DV85"/>
<dbReference type="SMART" id="SM00156">
    <property type="entry name" value="PP2Ac"/>
    <property type="match status" value="1"/>
</dbReference>
<name>A2DV85_TRIV3</name>
<dbReference type="eggNOG" id="KOG0374">
    <property type="taxonomic scope" value="Eukaryota"/>
</dbReference>
<keyword evidence="1" id="KW-0378">Hydrolase</keyword>
<dbReference type="Gene3D" id="3.60.21.10">
    <property type="match status" value="1"/>
</dbReference>
<accession>A2DV85</accession>
<dbReference type="InParanoid" id="A2DV85"/>
<protein>
    <recommendedName>
        <fullName evidence="1">Serine/threonine-protein phosphatase</fullName>
        <ecNumber evidence="1">3.1.3.16</ecNumber>
    </recommendedName>
</protein>
<dbReference type="FunFam" id="3.60.21.10:FF:000097">
    <property type="entry name" value="Serine/threonine-protein phosphatase"/>
    <property type="match status" value="1"/>
</dbReference>
<dbReference type="KEGG" id="tva:4773677"/>
<dbReference type="EMBL" id="DS113252">
    <property type="protein sequence ID" value="EAY15681.1"/>
    <property type="molecule type" value="Genomic_DNA"/>
</dbReference>
<comment type="catalytic activity">
    <reaction evidence="1">
        <text>O-phospho-L-threonyl-[protein] + H2O = L-threonyl-[protein] + phosphate</text>
        <dbReference type="Rhea" id="RHEA:47004"/>
        <dbReference type="Rhea" id="RHEA-COMP:11060"/>
        <dbReference type="Rhea" id="RHEA-COMP:11605"/>
        <dbReference type="ChEBI" id="CHEBI:15377"/>
        <dbReference type="ChEBI" id="CHEBI:30013"/>
        <dbReference type="ChEBI" id="CHEBI:43474"/>
        <dbReference type="ChEBI" id="CHEBI:61977"/>
        <dbReference type="EC" id="3.1.3.16"/>
    </reaction>
</comment>
<sequence>MKSVDLIYSSFKQLFGVEVSEMTTVGDTIPIPKFQESTLKDLINEALKTYSKPTPVVNINDNVVIVGDLHGNLHDLLRIIKKCGQPNTQKYVFLGDYVDRGQYSLEVIVLLLTFRVLYPNSVTLLRGNHEVAEINVKYGFHLNVASMYGQSILWDLFNDVFALFPFVAIVQKDIFCVHGGISQHAKFLIDIKSIQVPTLESCDIVNDLLWSDPVDSEEKFAPNNRGLRCQFNAEATKEFLQLNNFSCIIRGHQCVFNGIECKHGDDVITVFSSSNYSDYKNKCGYLILNDKICYEAFYPADFVKRQDAVFFDVIPCGTFDIRRNSISNISVNSWRFPKIRSGHSVIKEKTRPIHVTPTIPILQNTI</sequence>
<dbReference type="InterPro" id="IPR050341">
    <property type="entry name" value="PP1_catalytic_subunit"/>
</dbReference>
<comment type="similarity">
    <text evidence="1">Belongs to the PPP phosphatase family.</text>
</comment>
<dbReference type="GO" id="GO:0004722">
    <property type="term" value="F:protein serine/threonine phosphatase activity"/>
    <property type="evidence" value="ECO:0000318"/>
    <property type="project" value="GO_Central"/>
</dbReference>
<dbReference type="VEuPathDB" id="TrichDB:TVAG_405950"/>
<dbReference type="SUPFAM" id="SSF56300">
    <property type="entry name" value="Metallo-dependent phosphatases"/>
    <property type="match status" value="1"/>
</dbReference>
<dbReference type="AlphaFoldDB" id="A2DV85"/>